<organism evidence="1 2">
    <name type="scientific">Vibrio mimicus VM603</name>
    <dbReference type="NCBI Taxonomy" id="671074"/>
    <lineage>
        <taxon>Bacteria</taxon>
        <taxon>Pseudomonadati</taxon>
        <taxon>Pseudomonadota</taxon>
        <taxon>Gammaproteobacteria</taxon>
        <taxon>Vibrionales</taxon>
        <taxon>Vibrionaceae</taxon>
        <taxon>Vibrio</taxon>
    </lineage>
</organism>
<dbReference type="AlphaFoldDB" id="D2Y977"/>
<accession>D2Y977</accession>
<proteinExistence type="predicted"/>
<dbReference type="RefSeq" id="WP_000826187.1">
    <property type="nucleotide sequence ID" value="NZ_ACYU01000010.1"/>
</dbReference>
<evidence type="ECO:0000313" key="2">
    <source>
        <dbReference type="Proteomes" id="UP000004827"/>
    </source>
</evidence>
<dbReference type="EMBL" id="ACYU01000010">
    <property type="protein sequence ID" value="EEW08689.1"/>
    <property type="molecule type" value="Genomic_DNA"/>
</dbReference>
<protein>
    <submittedName>
        <fullName evidence="1">Uncharacterized protein</fullName>
    </submittedName>
</protein>
<name>D2Y977_VIBMI</name>
<gene>
    <name evidence="1" type="ORF">VMB_00320</name>
</gene>
<reference evidence="1 2" key="1">
    <citation type="journal article" date="2009" name="BMC Evol. Biol.">
        <title>Genomic taxonomy of Vibrios.</title>
        <authorList>
            <person name="Thompson C.C."/>
            <person name="Vicente A.C."/>
            <person name="Souza R.C."/>
            <person name="Vasconcelos A.T."/>
            <person name="Vesth T."/>
            <person name="Alves N.Jr."/>
            <person name="Ussery D.W."/>
            <person name="Iida T."/>
            <person name="Thompson F.L."/>
        </authorList>
    </citation>
    <scope>NUCLEOTIDE SEQUENCE [LARGE SCALE GENOMIC DNA]</scope>
    <source>
        <strain evidence="1 2">VM603</strain>
    </source>
</reference>
<evidence type="ECO:0000313" key="1">
    <source>
        <dbReference type="EMBL" id="EEW08689.1"/>
    </source>
</evidence>
<comment type="caution">
    <text evidence="1">The sequence shown here is derived from an EMBL/GenBank/DDBJ whole genome shotgun (WGS) entry which is preliminary data.</text>
</comment>
<sequence length="419" mass="48698">MKRLLREVYLSVQQTNTHLIELLKLSQQLQVAIYSVSVLKVNYLNPINIKAAVNWIINMSRTEIKFIKPCLHQREEHFPLTPLYTQHCFNQGKIVQINLDNCSIQRMEELSDNASIEDVKEVGLLPLVALLQHGSVSLTAIGVDEMPDWRVQKAMESYQKFCQKFWPGHKDDVEATFRNFDPESMNKKVIFSELCDSARCTYGISYVAMLQIQNIQLNHSDKSPTEKFEIYVHSMAGMLDLLTAYDMEIAKYAFWDQTANQINQLPENIRLRRKYIKQNFHKPLSNLDKCRWFAFDAAMDIYWLSGANLAENLGVTININGREHKVENWVGTNDHKLFAISQDIHSIYLDGTTMKGLATTREETLIQQPYWHFVDHFANSVMEYRKRRGYRSVDNLLIKIDQAIKHIETELKVGFSLTK</sequence>
<dbReference type="Proteomes" id="UP000004827">
    <property type="component" value="Unassembled WGS sequence"/>
</dbReference>